<dbReference type="Pfam" id="PF00439">
    <property type="entry name" value="Bromodomain"/>
    <property type="match status" value="1"/>
</dbReference>
<feature type="compositionally biased region" description="Basic and acidic residues" evidence="4">
    <location>
        <begin position="961"/>
        <end position="983"/>
    </location>
</feature>
<dbReference type="PROSITE" id="PS00028">
    <property type="entry name" value="ZINC_FINGER_C2H2_1"/>
    <property type="match status" value="1"/>
</dbReference>
<keyword evidence="3" id="KW-0479">Metal-binding</keyword>
<dbReference type="AlphaFoldDB" id="A0A0P4W7E7"/>
<feature type="compositionally biased region" description="Basic and acidic residues" evidence="4">
    <location>
        <begin position="939"/>
        <end position="950"/>
    </location>
</feature>
<evidence type="ECO:0000256" key="2">
    <source>
        <dbReference type="PROSITE-ProRule" id="PRU00035"/>
    </source>
</evidence>
<dbReference type="SUPFAM" id="SSF47370">
    <property type="entry name" value="Bromodomain"/>
    <property type="match status" value="1"/>
</dbReference>
<dbReference type="InterPro" id="IPR036427">
    <property type="entry name" value="Bromodomain-like_sf"/>
</dbReference>
<feature type="compositionally biased region" description="Low complexity" evidence="4">
    <location>
        <begin position="50"/>
        <end position="72"/>
    </location>
</feature>
<evidence type="ECO:0000256" key="4">
    <source>
        <dbReference type="SAM" id="MobiDB-lite"/>
    </source>
</evidence>
<feature type="domain" description="C2H2-type" evidence="6">
    <location>
        <begin position="793"/>
        <end position="820"/>
    </location>
</feature>
<feature type="compositionally biased region" description="Pro residues" evidence="4">
    <location>
        <begin position="984"/>
        <end position="996"/>
    </location>
</feature>
<feature type="compositionally biased region" description="Basic and acidic residues" evidence="4">
    <location>
        <begin position="872"/>
        <end position="890"/>
    </location>
</feature>
<feature type="compositionally biased region" description="Acidic residues" evidence="4">
    <location>
        <begin position="751"/>
        <end position="761"/>
    </location>
</feature>
<dbReference type="GO" id="GO:0008270">
    <property type="term" value="F:zinc ion binding"/>
    <property type="evidence" value="ECO:0007669"/>
    <property type="project" value="UniProtKB-KW"/>
</dbReference>
<feature type="compositionally biased region" description="Polar residues" evidence="4">
    <location>
        <begin position="764"/>
        <end position="782"/>
    </location>
</feature>
<evidence type="ECO:0008006" key="8">
    <source>
        <dbReference type="Google" id="ProtNLM"/>
    </source>
</evidence>
<dbReference type="SUPFAM" id="SSF57667">
    <property type="entry name" value="beta-beta-alpha zinc fingers"/>
    <property type="match status" value="1"/>
</dbReference>
<feature type="compositionally biased region" description="Basic and acidic residues" evidence="4">
    <location>
        <begin position="897"/>
        <end position="906"/>
    </location>
</feature>
<keyword evidence="1 2" id="KW-0103">Bromodomain</keyword>
<feature type="compositionally biased region" description="Basic and acidic residues" evidence="4">
    <location>
        <begin position="837"/>
        <end position="850"/>
    </location>
</feature>
<feature type="compositionally biased region" description="Acidic residues" evidence="4">
    <location>
        <begin position="91"/>
        <end position="120"/>
    </location>
</feature>
<feature type="compositionally biased region" description="Polar residues" evidence="4">
    <location>
        <begin position="22"/>
        <end position="38"/>
    </location>
</feature>
<dbReference type="SMART" id="SM00297">
    <property type="entry name" value="BROMO"/>
    <property type="match status" value="1"/>
</dbReference>
<dbReference type="Gene3D" id="1.20.920.10">
    <property type="entry name" value="Bromodomain-like"/>
    <property type="match status" value="1"/>
</dbReference>
<dbReference type="InterPro" id="IPR056522">
    <property type="entry name" value="KIAA2026_hel"/>
</dbReference>
<feature type="region of interest" description="Disordered" evidence="4">
    <location>
        <begin position="939"/>
        <end position="996"/>
    </location>
</feature>
<evidence type="ECO:0000256" key="3">
    <source>
        <dbReference type="PROSITE-ProRule" id="PRU00042"/>
    </source>
</evidence>
<dbReference type="PRINTS" id="PR00503">
    <property type="entry name" value="BROMODOMAIN"/>
</dbReference>
<sequence length="1101" mass="125607">MDATDPENGETAAKEWQPEDTFISSSPFPAEQNGSESTSSKDEEGYDQLSECQDSQSTSSSPVSQPQFSPASKETLQKTSQDDIKQNTVNEDGEVSDYSDEDEDSEDEDMGEEEIEEEIESGNNKEEAEENVSATASPLEGKDEESKKSSFSLYSGVSDIISGSCSSPSSNSSTPSHSSNKAATTPSPGLQNLSGLVNKSGGGGLLVHHPVTPKKRVVTKTKTDHLSDELNLGYRILMELMSDYQKGSNAPFMEPIDMESEKNKDYLEVVKKPLWLKKIKANLLDGEYSSITDLIGDLRTMLENAYRYYGPANSISKKGLRLEHMMEQKIALLPKEVRDLCSLEKTSGQPPEDITQKHRNKTAKISVNGDNFFSYVMYRVRGCRVQRDKELKKRKMEAMRQAKRDREQEVIDWEKMLMKEPHETHMRAMWELPQIGHFIFLTLKTLNIYEVPQYELERMLLMPRASRTLAMLLTSLLSSPQQRQKLSEKPYMPYKVWARKLAHKTLLWYRCYYRENRDAQKVFDQMGIEPQFWLVCGPTNPFDRQLFHEMTYHQRVWLLKSLCDFLLNNHKTVQEVIAEQTEADQREYYLGQDRDGNDYLHFPQFCGQNLRIYRRARVPSPEVKVQTEEVVEGSILPLEKVKEHRKMMRKYRQKYEEEAEWEGARGKKRKRKRGRGRGRVVDPEEEVGFNCRSRPVNLRQQPRARYNDDLDDLGLSSDDEPKPKPKRKWAVISDSDESDQEEMTERPEEVGAAEEGEEDELAASNSPMPAQPESLTRAQQKNPRTRRGGKKKPTCELCGKTFQNIAALKGHRAVHTKEKQKLALNGDDIPVTNKRLTLGEESRETSEERTYNGADRAVSEEGSVTQNGDCVPEMKRHLEKTNVKENDLKSESLVNGTDKDEGIENGNLKDDIVKTKDELESKIKVEIKREVEIKEEKWDHDESNVTKEENAILGLETQWDDPVKKEEDIENTKCSENKTKERSPSPPKELPPIHDPTPYLPSIDMFELVVTSVEQLRVLIQKFGDLPEGMGTSTSTNTNAETDTAGEEEKSSPKKAKVSISAVKGFDCFPFKHYAYAISNVRVSSSIFFLTRKGKLRLGYP</sequence>
<dbReference type="EMBL" id="GDRN01084141">
    <property type="protein sequence ID" value="JAI61549.1"/>
    <property type="molecule type" value="Transcribed_RNA"/>
</dbReference>
<dbReference type="InterPro" id="IPR018359">
    <property type="entry name" value="Bromodomain_CS"/>
</dbReference>
<feature type="compositionally biased region" description="Low complexity" evidence="4">
    <location>
        <begin position="162"/>
        <end position="180"/>
    </location>
</feature>
<name>A0A0P4W7E7_SCYOL</name>
<evidence type="ECO:0000313" key="7">
    <source>
        <dbReference type="EMBL" id="JAI61549.1"/>
    </source>
</evidence>
<dbReference type="InterPro" id="IPR040214">
    <property type="entry name" value="BRD10"/>
</dbReference>
<feature type="region of interest" description="Disordered" evidence="4">
    <location>
        <begin position="654"/>
        <end position="795"/>
    </location>
</feature>
<accession>A0A0P4W7E7</accession>
<keyword evidence="3" id="KW-0862">Zinc</keyword>
<dbReference type="PANTHER" id="PTHR31095">
    <property type="entry name" value="RIKEN CDNA 9930021J03 GENE"/>
    <property type="match status" value="1"/>
</dbReference>
<dbReference type="InterPro" id="IPR036236">
    <property type="entry name" value="Znf_C2H2_sf"/>
</dbReference>
<reference evidence="7" key="1">
    <citation type="submission" date="2015-09" db="EMBL/GenBank/DDBJ databases">
        <title>Scylla olivacea transcriptome.</title>
        <authorList>
            <person name="Ikhwanuddin M."/>
        </authorList>
    </citation>
    <scope>NUCLEOTIDE SEQUENCE</scope>
</reference>
<proteinExistence type="predicted"/>
<feature type="region of interest" description="Disordered" evidence="4">
    <location>
        <begin position="833"/>
        <end position="906"/>
    </location>
</feature>
<dbReference type="CDD" id="cd04369">
    <property type="entry name" value="Bromodomain"/>
    <property type="match status" value="1"/>
</dbReference>
<feature type="domain" description="Bromo" evidence="5">
    <location>
        <begin position="244"/>
        <end position="316"/>
    </location>
</feature>
<dbReference type="Pfam" id="PF23450">
    <property type="entry name" value="KIAA2026_hel"/>
    <property type="match status" value="1"/>
</dbReference>
<feature type="region of interest" description="Disordered" evidence="4">
    <location>
        <begin position="1027"/>
        <end position="1056"/>
    </location>
</feature>
<feature type="region of interest" description="Disordered" evidence="4">
    <location>
        <begin position="1"/>
        <end position="147"/>
    </location>
</feature>
<dbReference type="Gene3D" id="3.30.160.60">
    <property type="entry name" value="Classic Zinc Finger"/>
    <property type="match status" value="1"/>
</dbReference>
<dbReference type="PROSITE" id="PS50157">
    <property type="entry name" value="ZINC_FINGER_C2H2_2"/>
    <property type="match status" value="1"/>
</dbReference>
<protein>
    <recommendedName>
        <fullName evidence="8">Bromo domain-containing protein</fullName>
    </recommendedName>
</protein>
<dbReference type="PROSITE" id="PS00633">
    <property type="entry name" value="BROMODOMAIN_1"/>
    <property type="match status" value="1"/>
</dbReference>
<dbReference type="InterPro" id="IPR013087">
    <property type="entry name" value="Znf_C2H2_type"/>
</dbReference>
<evidence type="ECO:0000256" key="1">
    <source>
        <dbReference type="ARBA" id="ARBA00023117"/>
    </source>
</evidence>
<organism evidence="7">
    <name type="scientific">Scylla olivacea</name>
    <name type="common">Orange mud crab</name>
    <name type="synonym">Cancer olivacea</name>
    <dbReference type="NCBI Taxonomy" id="85551"/>
    <lineage>
        <taxon>Eukaryota</taxon>
        <taxon>Metazoa</taxon>
        <taxon>Ecdysozoa</taxon>
        <taxon>Arthropoda</taxon>
        <taxon>Crustacea</taxon>
        <taxon>Multicrustacea</taxon>
        <taxon>Malacostraca</taxon>
        <taxon>Eumalacostraca</taxon>
        <taxon>Eucarida</taxon>
        <taxon>Decapoda</taxon>
        <taxon>Pleocyemata</taxon>
        <taxon>Brachyura</taxon>
        <taxon>Eubrachyura</taxon>
        <taxon>Portunoidea</taxon>
        <taxon>Portunidae</taxon>
        <taxon>Portuninae</taxon>
        <taxon>Scylla</taxon>
    </lineage>
</organism>
<dbReference type="InterPro" id="IPR001487">
    <property type="entry name" value="Bromodomain"/>
</dbReference>
<feature type="compositionally biased region" description="Basic residues" evidence="4">
    <location>
        <begin position="666"/>
        <end position="678"/>
    </location>
</feature>
<evidence type="ECO:0000259" key="5">
    <source>
        <dbReference type="PROSITE" id="PS50014"/>
    </source>
</evidence>
<feature type="compositionally biased region" description="Polar residues" evidence="4">
    <location>
        <begin position="1031"/>
        <end position="1042"/>
    </location>
</feature>
<keyword evidence="3" id="KW-0863">Zinc-finger</keyword>
<feature type="compositionally biased region" description="Basic residues" evidence="4">
    <location>
        <begin position="783"/>
        <end position="792"/>
    </location>
</feature>
<evidence type="ECO:0000259" key="6">
    <source>
        <dbReference type="PROSITE" id="PS50157"/>
    </source>
</evidence>
<dbReference type="PROSITE" id="PS50014">
    <property type="entry name" value="BROMODOMAIN_2"/>
    <property type="match status" value="1"/>
</dbReference>
<feature type="region of interest" description="Disordered" evidence="4">
    <location>
        <begin position="162"/>
        <end position="213"/>
    </location>
</feature>
<feature type="compositionally biased region" description="Polar residues" evidence="4">
    <location>
        <begin position="181"/>
        <end position="197"/>
    </location>
</feature>
<dbReference type="PANTHER" id="PTHR31095:SF3">
    <property type="entry name" value="RIKEN CDNA 9930021J03 GENE"/>
    <property type="match status" value="1"/>
</dbReference>